<sequence>MNSDYCNTAKGNKIDFNFILQTCQKNLQKTKLKVPLSAIKRQIKDSPDPINFKKALQKTDRFPLIVEYKPASPSQGHISSRSLEDTIKSFEVGGVSAISILTEESFFKGKLDYIKKASSLSSLPIMRKDFILDDYQIYEARAYGASSVLLMSDVYPHIPDGIKTCREMGMEPLVECKNSIDVYNALDADAKIIGINNRSFKDFSIDFKRTKSLYPLIPPDKIMVSESGVKNTEDVEELCRYGADALLIGTTIMQSSNIELTIKKMRFAAERSRKRFFKSGPLKSTSTSGGLNSD</sequence>
<dbReference type="EC" id="4.1.1.48" evidence="4"/>
<dbReference type="KEGG" id="meme:HYG87_07650"/>
<dbReference type="InterPro" id="IPR011060">
    <property type="entry name" value="RibuloseP-bd_barrel"/>
</dbReference>
<dbReference type="SUPFAM" id="SSF51366">
    <property type="entry name" value="Ribulose-phoshate binding barrel"/>
    <property type="match status" value="1"/>
</dbReference>
<feature type="domain" description="Indole-3-glycerol phosphate synthase" evidence="11">
    <location>
        <begin position="19"/>
        <end position="264"/>
    </location>
</feature>
<evidence type="ECO:0000256" key="9">
    <source>
        <dbReference type="ARBA" id="ARBA00023141"/>
    </source>
</evidence>
<evidence type="ECO:0000256" key="4">
    <source>
        <dbReference type="ARBA" id="ARBA00012362"/>
    </source>
</evidence>
<keyword evidence="10" id="KW-0456">Lyase</keyword>
<evidence type="ECO:0000256" key="3">
    <source>
        <dbReference type="ARBA" id="ARBA00008737"/>
    </source>
</evidence>
<evidence type="ECO:0000256" key="2">
    <source>
        <dbReference type="ARBA" id="ARBA00004696"/>
    </source>
</evidence>
<dbReference type="AlphaFoldDB" id="A0A8T8K7W8"/>
<protein>
    <recommendedName>
        <fullName evidence="5">Indole-3-glycerol phosphate synthase</fullName>
        <ecNumber evidence="4">4.1.1.48</ecNumber>
    </recommendedName>
</protein>
<dbReference type="Proteomes" id="UP000681041">
    <property type="component" value="Chromosome"/>
</dbReference>
<dbReference type="Gene3D" id="3.20.20.70">
    <property type="entry name" value="Aldolase class I"/>
    <property type="match status" value="1"/>
</dbReference>
<gene>
    <name evidence="12" type="ORF">HYG87_07650</name>
</gene>
<evidence type="ECO:0000256" key="5">
    <source>
        <dbReference type="ARBA" id="ARBA00018080"/>
    </source>
</evidence>
<comment type="pathway">
    <text evidence="2">Amino-acid biosynthesis; L-tryptophan biosynthesis; L-tryptophan from chorismate: step 4/5.</text>
</comment>
<keyword evidence="13" id="KW-1185">Reference proteome</keyword>
<evidence type="ECO:0000256" key="8">
    <source>
        <dbReference type="ARBA" id="ARBA00022822"/>
    </source>
</evidence>
<keyword evidence="8" id="KW-0822">Tryptophan biosynthesis</keyword>
<dbReference type="RefSeq" id="WP_211532601.1">
    <property type="nucleotide sequence ID" value="NZ_CP058560.1"/>
</dbReference>
<dbReference type="GO" id="GO:0000162">
    <property type="term" value="P:L-tryptophan biosynthetic process"/>
    <property type="evidence" value="ECO:0007669"/>
    <property type="project" value="UniProtKB-KW"/>
</dbReference>
<comment type="similarity">
    <text evidence="3">Belongs to the TrpC family.</text>
</comment>
<dbReference type="InterPro" id="IPR001468">
    <property type="entry name" value="Indole-3-GlycerolPSynthase_CS"/>
</dbReference>
<evidence type="ECO:0000256" key="10">
    <source>
        <dbReference type="ARBA" id="ARBA00023239"/>
    </source>
</evidence>
<dbReference type="GO" id="GO:0004640">
    <property type="term" value="F:phosphoribosylanthranilate isomerase activity"/>
    <property type="evidence" value="ECO:0007669"/>
    <property type="project" value="TreeGrafter"/>
</dbReference>
<accession>A0A8T8K7W8</accession>
<dbReference type="PROSITE" id="PS00614">
    <property type="entry name" value="IGPS"/>
    <property type="match status" value="1"/>
</dbReference>
<organism evidence="12 13">
    <name type="scientific">Methanobacterium alkalithermotolerans</name>
    <dbReference type="NCBI Taxonomy" id="2731220"/>
    <lineage>
        <taxon>Archaea</taxon>
        <taxon>Methanobacteriati</taxon>
        <taxon>Methanobacteriota</taxon>
        <taxon>Methanomada group</taxon>
        <taxon>Methanobacteria</taxon>
        <taxon>Methanobacteriales</taxon>
        <taxon>Methanobacteriaceae</taxon>
        <taxon>Methanobacterium</taxon>
    </lineage>
</organism>
<dbReference type="InterPro" id="IPR045186">
    <property type="entry name" value="Indole-3-glycerol_P_synth"/>
</dbReference>
<evidence type="ECO:0000256" key="7">
    <source>
        <dbReference type="ARBA" id="ARBA00022793"/>
    </source>
</evidence>
<evidence type="ECO:0000313" key="13">
    <source>
        <dbReference type="Proteomes" id="UP000681041"/>
    </source>
</evidence>
<reference evidence="12" key="1">
    <citation type="submission" date="2020-07" db="EMBL/GenBank/DDBJ databases">
        <title>Methanobacterium. sp. MethCan genome.</title>
        <authorList>
            <person name="Postec A."/>
            <person name="Quemeneur M."/>
        </authorList>
    </citation>
    <scope>NUCLEOTIDE SEQUENCE</scope>
    <source>
        <strain evidence="12">MethCAN</strain>
    </source>
</reference>
<evidence type="ECO:0000256" key="6">
    <source>
        <dbReference type="ARBA" id="ARBA00022605"/>
    </source>
</evidence>
<dbReference type="InterPro" id="IPR013785">
    <property type="entry name" value="Aldolase_TIM"/>
</dbReference>
<evidence type="ECO:0000259" key="11">
    <source>
        <dbReference type="Pfam" id="PF00218"/>
    </source>
</evidence>
<dbReference type="GeneID" id="64820629"/>
<dbReference type="Pfam" id="PF00218">
    <property type="entry name" value="IGPS"/>
    <property type="match status" value="1"/>
</dbReference>
<dbReference type="PANTHER" id="PTHR22854">
    <property type="entry name" value="TRYPTOPHAN BIOSYNTHESIS PROTEIN"/>
    <property type="match status" value="1"/>
</dbReference>
<dbReference type="PANTHER" id="PTHR22854:SF2">
    <property type="entry name" value="INDOLE-3-GLYCEROL-PHOSPHATE SYNTHASE"/>
    <property type="match status" value="1"/>
</dbReference>
<dbReference type="EMBL" id="CP058560">
    <property type="protein sequence ID" value="QUH23645.1"/>
    <property type="molecule type" value="Genomic_DNA"/>
</dbReference>
<dbReference type="InterPro" id="IPR013798">
    <property type="entry name" value="Indole-3-glycerol_P_synth_dom"/>
</dbReference>
<comment type="catalytic activity">
    <reaction evidence="1">
        <text>1-(2-carboxyphenylamino)-1-deoxy-D-ribulose 5-phosphate + H(+) = (1S,2R)-1-C-(indol-3-yl)glycerol 3-phosphate + CO2 + H2O</text>
        <dbReference type="Rhea" id="RHEA:23476"/>
        <dbReference type="ChEBI" id="CHEBI:15377"/>
        <dbReference type="ChEBI" id="CHEBI:15378"/>
        <dbReference type="ChEBI" id="CHEBI:16526"/>
        <dbReference type="ChEBI" id="CHEBI:58613"/>
        <dbReference type="ChEBI" id="CHEBI:58866"/>
        <dbReference type="EC" id="4.1.1.48"/>
    </reaction>
</comment>
<keyword evidence="9" id="KW-0057">Aromatic amino acid biosynthesis</keyword>
<dbReference type="OrthoDB" id="15223at2157"/>
<evidence type="ECO:0000256" key="1">
    <source>
        <dbReference type="ARBA" id="ARBA00001633"/>
    </source>
</evidence>
<keyword evidence="6" id="KW-0028">Amino-acid biosynthesis</keyword>
<proteinExistence type="inferred from homology"/>
<keyword evidence="7" id="KW-0210">Decarboxylase</keyword>
<evidence type="ECO:0000313" key="12">
    <source>
        <dbReference type="EMBL" id="QUH23645.1"/>
    </source>
</evidence>
<dbReference type="GO" id="GO:0004425">
    <property type="term" value="F:indole-3-glycerol-phosphate synthase activity"/>
    <property type="evidence" value="ECO:0007669"/>
    <property type="project" value="UniProtKB-EC"/>
</dbReference>
<dbReference type="CDD" id="cd00331">
    <property type="entry name" value="IGPS"/>
    <property type="match status" value="1"/>
</dbReference>
<name>A0A8T8K7W8_9EURY</name>